<dbReference type="EMBL" id="BMAT01010570">
    <property type="protein sequence ID" value="GFS27847.1"/>
    <property type="molecule type" value="Genomic_DNA"/>
</dbReference>
<dbReference type="Proteomes" id="UP000762676">
    <property type="component" value="Unassembled WGS sequence"/>
</dbReference>
<protein>
    <submittedName>
        <fullName evidence="1">Uncharacterized protein</fullName>
    </submittedName>
</protein>
<gene>
    <name evidence="1" type="ORF">ElyMa_005310200</name>
</gene>
<name>A0AAV4K277_9GAST</name>
<keyword evidence="2" id="KW-1185">Reference proteome</keyword>
<evidence type="ECO:0000313" key="1">
    <source>
        <dbReference type="EMBL" id="GFS27847.1"/>
    </source>
</evidence>
<accession>A0AAV4K277</accession>
<organism evidence="1 2">
    <name type="scientific">Elysia marginata</name>
    <dbReference type="NCBI Taxonomy" id="1093978"/>
    <lineage>
        <taxon>Eukaryota</taxon>
        <taxon>Metazoa</taxon>
        <taxon>Spiralia</taxon>
        <taxon>Lophotrochozoa</taxon>
        <taxon>Mollusca</taxon>
        <taxon>Gastropoda</taxon>
        <taxon>Heterobranchia</taxon>
        <taxon>Euthyneura</taxon>
        <taxon>Panpulmonata</taxon>
        <taxon>Sacoglossa</taxon>
        <taxon>Placobranchoidea</taxon>
        <taxon>Plakobranchidae</taxon>
        <taxon>Elysia</taxon>
    </lineage>
</organism>
<comment type="caution">
    <text evidence="1">The sequence shown here is derived from an EMBL/GenBank/DDBJ whole genome shotgun (WGS) entry which is preliminary data.</text>
</comment>
<reference evidence="1 2" key="1">
    <citation type="journal article" date="2021" name="Elife">
        <title>Chloroplast acquisition without the gene transfer in kleptoplastic sea slugs, Plakobranchus ocellatus.</title>
        <authorList>
            <person name="Maeda T."/>
            <person name="Takahashi S."/>
            <person name="Yoshida T."/>
            <person name="Shimamura S."/>
            <person name="Takaki Y."/>
            <person name="Nagai Y."/>
            <person name="Toyoda A."/>
            <person name="Suzuki Y."/>
            <person name="Arimoto A."/>
            <person name="Ishii H."/>
            <person name="Satoh N."/>
            <person name="Nishiyama T."/>
            <person name="Hasebe M."/>
            <person name="Maruyama T."/>
            <person name="Minagawa J."/>
            <person name="Obokata J."/>
            <person name="Shigenobu S."/>
        </authorList>
    </citation>
    <scope>NUCLEOTIDE SEQUENCE [LARGE SCALE GENOMIC DNA]</scope>
</reference>
<dbReference type="AlphaFoldDB" id="A0AAV4K277"/>
<proteinExistence type="predicted"/>
<sequence length="116" mass="13045">MDLSTYEYTIVSVLHKHVLLNYCKSSQSSQDDLPALWPSGKVLAQRSGGAWFDPQPSQTKDFKLGISSYPPSVRHYGFSVKSGRPSVRIMGLGVVYAIAPYITVWRHAFNCPQRRL</sequence>
<evidence type="ECO:0000313" key="2">
    <source>
        <dbReference type="Proteomes" id="UP000762676"/>
    </source>
</evidence>